<dbReference type="Proteomes" id="UP000814033">
    <property type="component" value="Unassembled WGS sequence"/>
</dbReference>
<sequence>MASTRNLLSSSPTSLKPRLWLHRRKCPPPPTHQEPAPPSPPSPTDTRASFLSSLLNARWPKSEPESPIFGQTTPRALSPFRTHPTARPPSQASVPRSILRADSRAGRSARSLASVKFAERPGVWEYSDEDDEDDGLPPCSPGYTARRSVVAGRPGWYGSREALARELKERVKEREHDSDADSVDTYPPPRERERVHSNESFLKRIIGGSGKAQGRPHPPAKGHGAGEKPTISGPMPLQRAASIRGLQQVHKSHAETIIVKPAILAVPPAQAQKKSGKLRNFWGRYVKVS</sequence>
<dbReference type="EMBL" id="MU275900">
    <property type="protein sequence ID" value="KAI0047645.1"/>
    <property type="molecule type" value="Genomic_DNA"/>
</dbReference>
<proteinExistence type="predicted"/>
<keyword evidence="2" id="KW-1185">Reference proteome</keyword>
<reference evidence="1" key="1">
    <citation type="submission" date="2021-02" db="EMBL/GenBank/DDBJ databases">
        <authorList>
            <consortium name="DOE Joint Genome Institute"/>
            <person name="Ahrendt S."/>
            <person name="Looney B.P."/>
            <person name="Miyauchi S."/>
            <person name="Morin E."/>
            <person name="Drula E."/>
            <person name="Courty P.E."/>
            <person name="Chicoki N."/>
            <person name="Fauchery L."/>
            <person name="Kohler A."/>
            <person name="Kuo A."/>
            <person name="Labutti K."/>
            <person name="Pangilinan J."/>
            <person name="Lipzen A."/>
            <person name="Riley R."/>
            <person name="Andreopoulos W."/>
            <person name="He G."/>
            <person name="Johnson J."/>
            <person name="Barry K.W."/>
            <person name="Grigoriev I.V."/>
            <person name="Nagy L."/>
            <person name="Hibbett D."/>
            <person name="Henrissat B."/>
            <person name="Matheny P.B."/>
            <person name="Labbe J."/>
            <person name="Martin F."/>
        </authorList>
    </citation>
    <scope>NUCLEOTIDE SEQUENCE</scope>
    <source>
        <strain evidence="1">FP105234-sp</strain>
    </source>
</reference>
<evidence type="ECO:0000313" key="2">
    <source>
        <dbReference type="Proteomes" id="UP000814033"/>
    </source>
</evidence>
<accession>A0ACB8RUC5</accession>
<name>A0ACB8RUC5_9AGAM</name>
<evidence type="ECO:0000313" key="1">
    <source>
        <dbReference type="EMBL" id="KAI0047645.1"/>
    </source>
</evidence>
<reference evidence="1" key="2">
    <citation type="journal article" date="2022" name="New Phytol.">
        <title>Evolutionary transition to the ectomycorrhizal habit in the genomes of a hyperdiverse lineage of mushroom-forming fungi.</title>
        <authorList>
            <person name="Looney B."/>
            <person name="Miyauchi S."/>
            <person name="Morin E."/>
            <person name="Drula E."/>
            <person name="Courty P.E."/>
            <person name="Kohler A."/>
            <person name="Kuo A."/>
            <person name="LaButti K."/>
            <person name="Pangilinan J."/>
            <person name="Lipzen A."/>
            <person name="Riley R."/>
            <person name="Andreopoulos W."/>
            <person name="He G."/>
            <person name="Johnson J."/>
            <person name="Nolan M."/>
            <person name="Tritt A."/>
            <person name="Barry K.W."/>
            <person name="Grigoriev I.V."/>
            <person name="Nagy L.G."/>
            <person name="Hibbett D."/>
            <person name="Henrissat B."/>
            <person name="Matheny P.B."/>
            <person name="Labbe J."/>
            <person name="Martin F.M."/>
        </authorList>
    </citation>
    <scope>NUCLEOTIDE SEQUENCE</scope>
    <source>
        <strain evidence="1">FP105234-sp</strain>
    </source>
</reference>
<gene>
    <name evidence="1" type="ORF">FA95DRAFT_1202199</name>
</gene>
<organism evidence="1 2">
    <name type="scientific">Auriscalpium vulgare</name>
    <dbReference type="NCBI Taxonomy" id="40419"/>
    <lineage>
        <taxon>Eukaryota</taxon>
        <taxon>Fungi</taxon>
        <taxon>Dikarya</taxon>
        <taxon>Basidiomycota</taxon>
        <taxon>Agaricomycotina</taxon>
        <taxon>Agaricomycetes</taxon>
        <taxon>Russulales</taxon>
        <taxon>Auriscalpiaceae</taxon>
        <taxon>Auriscalpium</taxon>
    </lineage>
</organism>
<comment type="caution">
    <text evidence="1">The sequence shown here is derived from an EMBL/GenBank/DDBJ whole genome shotgun (WGS) entry which is preliminary data.</text>
</comment>
<protein>
    <submittedName>
        <fullName evidence="1">Uncharacterized protein</fullName>
    </submittedName>
</protein>